<organism evidence="1">
    <name type="scientific">Anguilla anguilla</name>
    <name type="common">European freshwater eel</name>
    <name type="synonym">Muraena anguilla</name>
    <dbReference type="NCBI Taxonomy" id="7936"/>
    <lineage>
        <taxon>Eukaryota</taxon>
        <taxon>Metazoa</taxon>
        <taxon>Chordata</taxon>
        <taxon>Craniata</taxon>
        <taxon>Vertebrata</taxon>
        <taxon>Euteleostomi</taxon>
        <taxon>Actinopterygii</taxon>
        <taxon>Neopterygii</taxon>
        <taxon>Teleostei</taxon>
        <taxon>Anguilliformes</taxon>
        <taxon>Anguillidae</taxon>
        <taxon>Anguilla</taxon>
    </lineage>
</organism>
<dbReference type="EMBL" id="GBXM01038267">
    <property type="protein sequence ID" value="JAH70310.1"/>
    <property type="molecule type" value="Transcribed_RNA"/>
</dbReference>
<evidence type="ECO:0000313" key="1">
    <source>
        <dbReference type="EMBL" id="JAH70310.1"/>
    </source>
</evidence>
<proteinExistence type="predicted"/>
<name>A0A0E9UYQ8_ANGAN</name>
<accession>A0A0E9UYQ8</accession>
<reference evidence="1" key="2">
    <citation type="journal article" date="2015" name="Fish Shellfish Immunol.">
        <title>Early steps in the European eel (Anguilla anguilla)-Vibrio vulnificus interaction in the gills: Role of the RtxA13 toxin.</title>
        <authorList>
            <person name="Callol A."/>
            <person name="Pajuelo D."/>
            <person name="Ebbesson L."/>
            <person name="Teles M."/>
            <person name="MacKenzie S."/>
            <person name="Amaro C."/>
        </authorList>
    </citation>
    <scope>NUCLEOTIDE SEQUENCE</scope>
</reference>
<protein>
    <submittedName>
        <fullName evidence="1">Uncharacterized protein</fullName>
    </submittedName>
</protein>
<sequence>MDRLSQHLASIFSLQSVHLPLCFSPPPH</sequence>
<reference evidence="1" key="1">
    <citation type="submission" date="2014-11" db="EMBL/GenBank/DDBJ databases">
        <authorList>
            <person name="Amaro Gonzalez C."/>
        </authorList>
    </citation>
    <scope>NUCLEOTIDE SEQUENCE</scope>
</reference>
<dbReference type="AlphaFoldDB" id="A0A0E9UYQ8"/>